<gene>
    <name evidence="2" type="ORF">H0A36_26660</name>
</gene>
<dbReference type="InterPro" id="IPR002850">
    <property type="entry name" value="PIN_toxin-like"/>
</dbReference>
<comment type="caution">
    <text evidence="2">The sequence shown here is derived from an EMBL/GenBank/DDBJ whole genome shotgun (WGS) entry which is preliminary data.</text>
</comment>
<dbReference type="PANTHER" id="PTHR34610:SF3">
    <property type="entry name" value="SSL7007 PROTEIN"/>
    <property type="match status" value="1"/>
</dbReference>
<dbReference type="EMBL" id="JACCKB010000106">
    <property type="protein sequence ID" value="NYZ69601.1"/>
    <property type="molecule type" value="Genomic_DNA"/>
</dbReference>
<organism evidence="2 3">
    <name type="scientific">Spartinivicinus marinus</name>
    <dbReference type="NCBI Taxonomy" id="2994442"/>
    <lineage>
        <taxon>Bacteria</taxon>
        <taxon>Pseudomonadati</taxon>
        <taxon>Pseudomonadota</taxon>
        <taxon>Gammaproteobacteria</taxon>
        <taxon>Oceanospirillales</taxon>
        <taxon>Zooshikellaceae</taxon>
        <taxon>Spartinivicinus</taxon>
    </lineage>
</organism>
<dbReference type="InterPro" id="IPR029060">
    <property type="entry name" value="PIN-like_dom_sf"/>
</dbReference>
<feature type="domain" description="PIN" evidence="1">
    <location>
        <begin position="2"/>
        <end position="117"/>
    </location>
</feature>
<dbReference type="SUPFAM" id="SSF88723">
    <property type="entry name" value="PIN domain-like"/>
    <property type="match status" value="1"/>
</dbReference>
<protein>
    <submittedName>
        <fullName evidence="2">Toxin-antitoxin system toxin component, PIN family</fullName>
    </submittedName>
</protein>
<keyword evidence="3" id="KW-1185">Reference proteome</keyword>
<dbReference type="AlphaFoldDB" id="A0A853IHS3"/>
<evidence type="ECO:0000313" key="3">
    <source>
        <dbReference type="Proteomes" id="UP000569732"/>
    </source>
</evidence>
<sequence>MKVIIDTNILVSVLLSPSRRSASYKVFEMCLKRQLQPQVGCALFNEYEDVLARPHIQERSSYPAEEIEQILDGFLSVCTWSKVHYLWRPNLKDEGDNHLIDLAVASNATHIITKNIKDLNSGDLRFGFRSVTPENFLEVYHGNNNLSHH</sequence>
<dbReference type="InterPro" id="IPR002716">
    <property type="entry name" value="PIN_dom"/>
</dbReference>
<dbReference type="Pfam" id="PF13470">
    <property type="entry name" value="PIN_3"/>
    <property type="match status" value="1"/>
</dbReference>
<reference evidence="2 3" key="1">
    <citation type="submission" date="2020-07" db="EMBL/GenBank/DDBJ databases">
        <title>Endozoicomonas sp. nov., isolated from sediment.</title>
        <authorList>
            <person name="Gu T."/>
        </authorList>
    </citation>
    <scope>NUCLEOTIDE SEQUENCE [LARGE SCALE GENOMIC DNA]</scope>
    <source>
        <strain evidence="2 3">SM1973</strain>
    </source>
</reference>
<dbReference type="NCBIfam" id="TIGR00305">
    <property type="entry name" value="putative toxin-antitoxin system toxin component, PIN family"/>
    <property type="match status" value="1"/>
</dbReference>
<accession>A0A853IHS3</accession>
<dbReference type="Proteomes" id="UP000569732">
    <property type="component" value="Unassembled WGS sequence"/>
</dbReference>
<dbReference type="PANTHER" id="PTHR34610">
    <property type="entry name" value="SSL7007 PROTEIN"/>
    <property type="match status" value="1"/>
</dbReference>
<proteinExistence type="predicted"/>
<evidence type="ECO:0000313" key="2">
    <source>
        <dbReference type="EMBL" id="NYZ69601.1"/>
    </source>
</evidence>
<evidence type="ECO:0000259" key="1">
    <source>
        <dbReference type="Pfam" id="PF13470"/>
    </source>
</evidence>
<dbReference type="RefSeq" id="WP_180571582.1">
    <property type="nucleotide sequence ID" value="NZ_JACCKB010000106.1"/>
</dbReference>
<name>A0A853IHS3_9GAMM</name>